<feature type="transmembrane region" description="Helical" evidence="6">
    <location>
        <begin position="97"/>
        <end position="115"/>
    </location>
</feature>
<evidence type="ECO:0000313" key="8">
    <source>
        <dbReference type="Proteomes" id="UP000623678"/>
    </source>
</evidence>
<keyword evidence="8" id="KW-1185">Reference proteome</keyword>
<reference evidence="7" key="1">
    <citation type="submission" date="2020-08" db="EMBL/GenBank/DDBJ databases">
        <title>Genome public.</title>
        <authorList>
            <person name="Liu C."/>
            <person name="Sun Q."/>
        </authorList>
    </citation>
    <scope>NUCLEOTIDE SEQUENCE</scope>
    <source>
        <strain evidence="7">NSJ-64</strain>
    </source>
</reference>
<dbReference type="GO" id="GO:0005886">
    <property type="term" value="C:plasma membrane"/>
    <property type="evidence" value="ECO:0007669"/>
    <property type="project" value="UniProtKB-SubCell"/>
</dbReference>
<feature type="transmembrane region" description="Helical" evidence="6">
    <location>
        <begin position="71"/>
        <end position="91"/>
    </location>
</feature>
<feature type="transmembrane region" description="Helical" evidence="6">
    <location>
        <begin position="44"/>
        <end position="62"/>
    </location>
</feature>
<comment type="similarity">
    <text evidence="2 6">Belongs to the 4-toluene sulfonate uptake permease (TSUP) (TC 2.A.102) family.</text>
</comment>
<organism evidence="7 8">
    <name type="scientific">Youxingia wuxianensis</name>
    <dbReference type="NCBI Taxonomy" id="2763678"/>
    <lineage>
        <taxon>Bacteria</taxon>
        <taxon>Bacillati</taxon>
        <taxon>Bacillota</taxon>
        <taxon>Clostridia</taxon>
        <taxon>Eubacteriales</taxon>
        <taxon>Oscillospiraceae</taxon>
        <taxon>Youxingia</taxon>
    </lineage>
</organism>
<dbReference type="InterPro" id="IPR051598">
    <property type="entry name" value="TSUP/Inactive_protease-like"/>
</dbReference>
<evidence type="ECO:0000256" key="5">
    <source>
        <dbReference type="ARBA" id="ARBA00023136"/>
    </source>
</evidence>
<name>A0A926ENU9_9FIRM</name>
<evidence type="ECO:0000256" key="4">
    <source>
        <dbReference type="ARBA" id="ARBA00022989"/>
    </source>
</evidence>
<evidence type="ECO:0000256" key="2">
    <source>
        <dbReference type="ARBA" id="ARBA00009142"/>
    </source>
</evidence>
<evidence type="ECO:0000256" key="6">
    <source>
        <dbReference type="RuleBase" id="RU363041"/>
    </source>
</evidence>
<comment type="caution">
    <text evidence="7">The sequence shown here is derived from an EMBL/GenBank/DDBJ whole genome shotgun (WGS) entry which is preliminary data.</text>
</comment>
<evidence type="ECO:0000256" key="3">
    <source>
        <dbReference type="ARBA" id="ARBA00022692"/>
    </source>
</evidence>
<dbReference type="EMBL" id="JACRTD010000006">
    <property type="protein sequence ID" value="MBC8585785.1"/>
    <property type="molecule type" value="Genomic_DNA"/>
</dbReference>
<dbReference type="PANTHER" id="PTHR43701">
    <property type="entry name" value="MEMBRANE TRANSPORTER PROTEIN MJ0441-RELATED"/>
    <property type="match status" value="1"/>
</dbReference>
<keyword evidence="3 6" id="KW-0812">Transmembrane</keyword>
<proteinExistence type="inferred from homology"/>
<protein>
    <recommendedName>
        <fullName evidence="6">Probable membrane transporter protein</fullName>
    </recommendedName>
</protein>
<keyword evidence="6" id="KW-1003">Cell membrane</keyword>
<dbReference type="Proteomes" id="UP000623678">
    <property type="component" value="Unassembled WGS sequence"/>
</dbReference>
<dbReference type="InterPro" id="IPR002781">
    <property type="entry name" value="TM_pro_TauE-like"/>
</dbReference>
<dbReference type="PANTHER" id="PTHR43701:SF2">
    <property type="entry name" value="MEMBRANE TRANSPORTER PROTEIN YJNA-RELATED"/>
    <property type="match status" value="1"/>
</dbReference>
<evidence type="ECO:0000256" key="1">
    <source>
        <dbReference type="ARBA" id="ARBA00004141"/>
    </source>
</evidence>
<keyword evidence="4 6" id="KW-1133">Transmembrane helix</keyword>
<keyword evidence="5 6" id="KW-0472">Membrane</keyword>
<dbReference type="AlphaFoldDB" id="A0A926ENU9"/>
<accession>A0A926ENU9</accession>
<sequence length="117" mass="12771">MNWFIIGLASFLSGLLGSLGMGGGSVLLLYLRMVEKIDQLPAQGINLVFFIPIGLLSILLHWKNKLVEWKCVLLCVLSGIPAVFLGVWLSNLAGNSLLSKLFAGLLFLVGVRELMQK</sequence>
<comment type="subcellular location">
    <subcellularLocation>
        <location evidence="6">Cell membrane</location>
        <topology evidence="6">Multi-pass membrane protein</topology>
    </subcellularLocation>
    <subcellularLocation>
        <location evidence="1">Membrane</location>
        <topology evidence="1">Multi-pass membrane protein</topology>
    </subcellularLocation>
</comment>
<dbReference type="RefSeq" id="WP_262395500.1">
    <property type="nucleotide sequence ID" value="NZ_JACRTD010000006.1"/>
</dbReference>
<evidence type="ECO:0000313" key="7">
    <source>
        <dbReference type="EMBL" id="MBC8585785.1"/>
    </source>
</evidence>
<dbReference type="Pfam" id="PF01925">
    <property type="entry name" value="TauE"/>
    <property type="match status" value="1"/>
</dbReference>
<gene>
    <name evidence="7" type="ORF">H8705_09325</name>
</gene>